<dbReference type="Proteomes" id="UP001197492">
    <property type="component" value="Unassembled WGS sequence"/>
</dbReference>
<dbReference type="RefSeq" id="WP_217747363.1">
    <property type="nucleotide sequence ID" value="NZ_JAHOEB010000019.1"/>
</dbReference>
<keyword evidence="6" id="KW-1185">Reference proteome</keyword>
<evidence type="ECO:0000313" key="6">
    <source>
        <dbReference type="Proteomes" id="UP001197492"/>
    </source>
</evidence>
<dbReference type="InterPro" id="IPR057666">
    <property type="entry name" value="DrpA_SLOG"/>
</dbReference>
<dbReference type="GO" id="GO:0009294">
    <property type="term" value="P:DNA-mediated transformation"/>
    <property type="evidence" value="ECO:0007669"/>
    <property type="project" value="InterPro"/>
</dbReference>
<comment type="caution">
    <text evidence="3">The sequence shown here is derived from an EMBL/GenBank/DDBJ whole genome shotgun (WGS) entry which is preliminary data.</text>
</comment>
<evidence type="ECO:0000313" key="3">
    <source>
        <dbReference type="EMBL" id="MBV3382426.1"/>
    </source>
</evidence>
<evidence type="ECO:0000256" key="1">
    <source>
        <dbReference type="ARBA" id="ARBA00006525"/>
    </source>
</evidence>
<reference evidence="3 6" key="1">
    <citation type="submission" date="2021-06" db="EMBL/GenBank/DDBJ databases">
        <title>Collection of gut derived symbiotic bacterial strains cultured from healthy donors.</title>
        <authorList>
            <person name="Lin H."/>
            <person name="Littmann E."/>
            <person name="Pamer E.G."/>
        </authorList>
    </citation>
    <scope>NUCLEOTIDE SEQUENCE</scope>
    <source>
        <strain evidence="4 6">MSK.21.70</strain>
        <strain evidence="3">MSK.21.82</strain>
    </source>
</reference>
<evidence type="ECO:0000259" key="2">
    <source>
        <dbReference type="Pfam" id="PF02481"/>
    </source>
</evidence>
<dbReference type="AlphaFoldDB" id="A0AAW4MQH2"/>
<protein>
    <submittedName>
        <fullName evidence="3">DNA-processing protein DprA</fullName>
    </submittedName>
</protein>
<dbReference type="PANTHER" id="PTHR43022:SF1">
    <property type="entry name" value="PROTEIN SMF"/>
    <property type="match status" value="1"/>
</dbReference>
<dbReference type="InterPro" id="IPR003488">
    <property type="entry name" value="DprA"/>
</dbReference>
<organism evidence="3 5">
    <name type="scientific">Catenibacterium mitsuokai</name>
    <dbReference type="NCBI Taxonomy" id="100886"/>
    <lineage>
        <taxon>Bacteria</taxon>
        <taxon>Bacillati</taxon>
        <taxon>Bacillota</taxon>
        <taxon>Erysipelotrichia</taxon>
        <taxon>Erysipelotrichales</taxon>
        <taxon>Coprobacillaceae</taxon>
        <taxon>Catenibacterium</taxon>
    </lineage>
</organism>
<dbReference type="NCBIfam" id="TIGR00732">
    <property type="entry name" value="dprA"/>
    <property type="match status" value="1"/>
</dbReference>
<name>A0AAW4MQH2_9FIRM</name>
<evidence type="ECO:0000313" key="5">
    <source>
        <dbReference type="Proteomes" id="UP001196408"/>
    </source>
</evidence>
<proteinExistence type="inferred from homology"/>
<sequence>MEDILLYFSLKYHGQFDLIYKALERKERVDESLKKELFATIKCSYTTIISDDYPQHLKFINCPPFVLYYYGSLSLLDNECIGVIGKRDCSEYGVQATCILVENLVKQGLVIVSGMAKGIDGVGHRTALKSNGHTVAVLGSGIDYPYPPMNKELYDQLKNELIISEYPGLTPPRKDYFPKRNRIIAGLSQKLLVTEADIKSGTMITVGFALEQGKDVFAVPGRIYDCKGCNALIQQGAKLVMSVEDILEE</sequence>
<accession>A0AAW4MQH2</accession>
<dbReference type="Pfam" id="PF02481">
    <property type="entry name" value="DNA_processg_A"/>
    <property type="match status" value="1"/>
</dbReference>
<gene>
    <name evidence="3" type="primary">dprA</name>
    <name evidence="3" type="ORF">KSV97_04090</name>
    <name evidence="4" type="ORF">KSW06_04280</name>
</gene>
<evidence type="ECO:0000313" key="4">
    <source>
        <dbReference type="EMBL" id="MBV3392486.1"/>
    </source>
</evidence>
<comment type="similarity">
    <text evidence="1">Belongs to the DprA/Smf family.</text>
</comment>
<dbReference type="EMBL" id="JAHOEL010000019">
    <property type="protein sequence ID" value="MBV3392486.1"/>
    <property type="molecule type" value="Genomic_DNA"/>
</dbReference>
<dbReference type="PANTHER" id="PTHR43022">
    <property type="entry name" value="PROTEIN SMF"/>
    <property type="match status" value="1"/>
</dbReference>
<dbReference type="Proteomes" id="UP001196408">
    <property type="component" value="Unassembled WGS sequence"/>
</dbReference>
<feature type="domain" description="Smf/DprA SLOG" evidence="2">
    <location>
        <begin position="45"/>
        <end position="249"/>
    </location>
</feature>
<dbReference type="EMBL" id="JAHOEF010000018">
    <property type="protein sequence ID" value="MBV3382426.1"/>
    <property type="molecule type" value="Genomic_DNA"/>
</dbReference>